<reference evidence="7" key="1">
    <citation type="submission" date="2012-07" db="EMBL/GenBank/DDBJ databases">
        <title>A Draft Genome for Bacillus alcalophilus strain ATCC 27647.</title>
        <authorList>
            <person name="Attie O."/>
            <person name="Jayaprakash A."/>
            <person name="Sachidanandam R."/>
            <person name="Shah H."/>
            <person name="Paulsen I."/>
            <person name="Morino M."/>
            <person name="Ito M."/>
            <person name="Krulwich T."/>
        </authorList>
    </citation>
    <scope>NUCLEOTIDE SEQUENCE</scope>
    <source>
        <strain evidence="7">ATCC 27647</strain>
    </source>
</reference>
<evidence type="ECO:0000256" key="1">
    <source>
        <dbReference type="ARBA" id="ARBA00004651"/>
    </source>
</evidence>
<evidence type="ECO:0000256" key="2">
    <source>
        <dbReference type="ARBA" id="ARBA00022475"/>
    </source>
</evidence>
<feature type="transmembrane region" description="Helical" evidence="6">
    <location>
        <begin position="353"/>
        <end position="372"/>
    </location>
</feature>
<feature type="transmembrane region" description="Helical" evidence="6">
    <location>
        <begin position="408"/>
        <end position="426"/>
    </location>
</feature>
<feature type="transmembrane region" description="Helical" evidence="6">
    <location>
        <begin position="290"/>
        <end position="309"/>
    </location>
</feature>
<evidence type="ECO:0000313" key="7">
    <source>
        <dbReference type="EMBL" id="AFV25999.1"/>
    </source>
</evidence>
<evidence type="ECO:0000313" key="11">
    <source>
        <dbReference type="Proteomes" id="UP000297014"/>
    </source>
</evidence>
<comment type="subcellular location">
    <subcellularLocation>
        <location evidence="1">Cell membrane</location>
        <topology evidence="1">Multi-pass membrane protein</topology>
    </subcellularLocation>
</comment>
<sequence>MKNLKSFFKVVTSNMIVMVLGIVTTLLVPVILGPEEFGYWQLYVLYSSYVGLFILGYNDGIYLIYGGKKYEDLNYTKFSSYFYLLSIYLLLISFLFIIMVPFIAQGERQFVLYGVSIVLVLQCLNSYFILINQATARFNIYSIINVVEKIVFTILIILSMALTRIDFELVIKFSLISKSIVLIVNLIFGYRLISALPIINKQIFKEILINMKAGIFLTFSGVISMLMTGMGRIVVERTLGVLQFGYYSFAFSVLTIAIQVIVAASVVLFPMLRKSSVEKLFELGFIFDRTLVYIGIFANLLYYPVYILIEMFLPQYTPSLSAILFIIPIIIYQSRISIVYNTIFKVLRYERKILYNGLLSLLFSAIVTILLILSDLTISKMALGTLLTYAFWYYISNFSLSSRASAKSKFNISYIDVLSVCLFILLNLYSDLTFSFTMYTLYLMFLIGYKRSELKKIIRFYFNKTKTSSL</sequence>
<gene>
    <name evidence="9" type="ORF">AJ85_03725</name>
    <name evidence="7" type="ORF">BalcAV4161</name>
    <name evidence="8" type="ORF">BALCAV_0217215</name>
</gene>
<dbReference type="RefSeq" id="WP_003324686.1">
    <property type="nucleotide sequence ID" value="NZ_ALPT02000069.1"/>
</dbReference>
<dbReference type="PANTHER" id="PTHR30250:SF11">
    <property type="entry name" value="O-ANTIGEN TRANSPORTER-RELATED"/>
    <property type="match status" value="1"/>
</dbReference>
<feature type="transmembrane region" description="Helical" evidence="6">
    <location>
        <begin position="110"/>
        <end position="131"/>
    </location>
</feature>
<dbReference type="InterPro" id="IPR050833">
    <property type="entry name" value="Poly_Biosynth_Transport"/>
</dbReference>
<keyword evidence="4 6" id="KW-1133">Transmembrane helix</keyword>
<dbReference type="GO" id="GO:0005886">
    <property type="term" value="C:plasma membrane"/>
    <property type="evidence" value="ECO:0007669"/>
    <property type="project" value="UniProtKB-SubCell"/>
</dbReference>
<proteinExistence type="predicted"/>
<dbReference type="OrthoDB" id="385011at2"/>
<dbReference type="EMBL" id="JX399576">
    <property type="protein sequence ID" value="AFV25999.1"/>
    <property type="molecule type" value="Genomic_DNA"/>
</dbReference>
<dbReference type="STRING" id="1218173.BALCAV_0217215"/>
<dbReference type="Proteomes" id="UP000297014">
    <property type="component" value="Unassembled WGS sequence"/>
</dbReference>
<dbReference type="AlphaFoldDB" id="J8TEG0"/>
<evidence type="ECO:0000256" key="6">
    <source>
        <dbReference type="SAM" id="Phobius"/>
    </source>
</evidence>
<evidence type="ECO:0000256" key="4">
    <source>
        <dbReference type="ARBA" id="ARBA00022989"/>
    </source>
</evidence>
<feature type="transmembrane region" description="Helical" evidence="6">
    <location>
        <begin position="378"/>
        <end position="396"/>
    </location>
</feature>
<organism evidence="8 10">
    <name type="scientific">Alkalihalobacillus alcalophilus ATCC 27647 = CGMCC 1.3604</name>
    <dbReference type="NCBI Taxonomy" id="1218173"/>
    <lineage>
        <taxon>Bacteria</taxon>
        <taxon>Bacillati</taxon>
        <taxon>Bacillota</taxon>
        <taxon>Bacilli</taxon>
        <taxon>Bacillales</taxon>
        <taxon>Bacillaceae</taxon>
        <taxon>Alkalihalobacillus</taxon>
    </lineage>
</organism>
<dbReference type="EMBL" id="JALP01000060">
    <property type="protein sequence ID" value="THG91640.1"/>
    <property type="molecule type" value="Genomic_DNA"/>
</dbReference>
<evidence type="ECO:0000313" key="10">
    <source>
        <dbReference type="Proteomes" id="UP000002754"/>
    </source>
</evidence>
<accession>J8TEG0</accession>
<feature type="transmembrane region" description="Helical" evidence="6">
    <location>
        <begin position="169"/>
        <end position="193"/>
    </location>
</feature>
<feature type="transmembrane region" description="Helical" evidence="6">
    <location>
        <begin position="432"/>
        <end position="449"/>
    </location>
</feature>
<name>J8TEG0_ALKAL</name>
<evidence type="ECO:0000256" key="5">
    <source>
        <dbReference type="ARBA" id="ARBA00023136"/>
    </source>
</evidence>
<protein>
    <submittedName>
        <fullName evidence="7">Multidrug efflux transporter</fullName>
    </submittedName>
</protein>
<dbReference type="Pfam" id="PF01943">
    <property type="entry name" value="Polysacc_synt"/>
    <property type="match status" value="1"/>
</dbReference>
<reference evidence="9 11" key="3">
    <citation type="submission" date="2014-01" db="EMBL/GenBank/DDBJ databases">
        <title>Draft genome sequencing of Bacillus alcalophilus CGMCC 1.3604.</title>
        <authorList>
            <person name="Yang J."/>
            <person name="Diao L."/>
            <person name="Yang S."/>
        </authorList>
    </citation>
    <scope>NUCLEOTIDE SEQUENCE [LARGE SCALE GENOMIC DNA]</scope>
    <source>
        <strain evidence="9 11">CGMCC 1.3604</strain>
    </source>
</reference>
<dbReference type="PANTHER" id="PTHR30250">
    <property type="entry name" value="PST FAMILY PREDICTED COLANIC ACID TRANSPORTER"/>
    <property type="match status" value="1"/>
</dbReference>
<keyword evidence="10" id="KW-1185">Reference proteome</keyword>
<feature type="transmembrane region" description="Helical" evidence="6">
    <location>
        <begin position="214"/>
        <end position="234"/>
    </location>
</feature>
<reference evidence="8 10" key="2">
    <citation type="journal article" date="2014" name="Genome Announc.">
        <title>Draft Genome Sequence of Bacillus alcalophilus AV1934, a Classic Alkaliphile Isolated from Human Feces in 1934.</title>
        <authorList>
            <person name="Attie O."/>
            <person name="Jayaprakash A."/>
            <person name="Shah H."/>
            <person name="Paulsen I.T."/>
            <person name="Morino M."/>
            <person name="Takahashi Y."/>
            <person name="Narumi I."/>
            <person name="Sachidanandam R."/>
            <person name="Satoh K."/>
            <person name="Ito M."/>
            <person name="Krulwich T.A."/>
        </authorList>
    </citation>
    <scope>NUCLEOTIDE SEQUENCE [LARGE SCALE GENOMIC DNA]</scope>
    <source>
        <strain evidence="8 10">AV1934</strain>
    </source>
</reference>
<dbReference type="Proteomes" id="UP000002754">
    <property type="component" value="Unassembled WGS sequence"/>
</dbReference>
<dbReference type="eggNOG" id="COG2244">
    <property type="taxonomic scope" value="Bacteria"/>
</dbReference>
<feature type="transmembrane region" description="Helical" evidence="6">
    <location>
        <begin position="7"/>
        <end position="31"/>
    </location>
</feature>
<evidence type="ECO:0000313" key="9">
    <source>
        <dbReference type="EMBL" id="THG91640.1"/>
    </source>
</evidence>
<feature type="transmembrane region" description="Helical" evidence="6">
    <location>
        <begin position="246"/>
        <end position="269"/>
    </location>
</feature>
<feature type="transmembrane region" description="Helical" evidence="6">
    <location>
        <begin position="143"/>
        <end position="163"/>
    </location>
</feature>
<dbReference type="EMBL" id="ALPT02000069">
    <property type="protein sequence ID" value="KGA96292.1"/>
    <property type="molecule type" value="Genomic_DNA"/>
</dbReference>
<keyword evidence="2" id="KW-1003">Cell membrane</keyword>
<evidence type="ECO:0000256" key="3">
    <source>
        <dbReference type="ARBA" id="ARBA00022692"/>
    </source>
</evidence>
<keyword evidence="5 6" id="KW-0472">Membrane</keyword>
<keyword evidence="3 6" id="KW-0812">Transmembrane</keyword>
<feature type="transmembrane region" description="Helical" evidence="6">
    <location>
        <begin position="81"/>
        <end position="104"/>
    </location>
</feature>
<dbReference type="InterPro" id="IPR002797">
    <property type="entry name" value="Polysacc_synth"/>
</dbReference>
<feature type="transmembrane region" description="Helical" evidence="6">
    <location>
        <begin position="43"/>
        <end position="65"/>
    </location>
</feature>
<evidence type="ECO:0000313" key="8">
    <source>
        <dbReference type="EMBL" id="KGA96292.1"/>
    </source>
</evidence>